<dbReference type="WBParaSite" id="ECPE_0001314401-mRNA-1">
    <property type="protein sequence ID" value="ECPE_0001314401-mRNA-1"/>
    <property type="gene ID" value="ECPE_0001314401"/>
</dbReference>
<evidence type="ECO:0000256" key="4">
    <source>
        <dbReference type="ARBA" id="ARBA00022679"/>
    </source>
</evidence>
<dbReference type="SUPFAM" id="SSF56399">
    <property type="entry name" value="ADP-ribosylation"/>
    <property type="match status" value="2"/>
</dbReference>
<dbReference type="InterPro" id="IPR042081">
    <property type="entry name" value="RNA_2'-PTrans_C"/>
</dbReference>
<dbReference type="InterPro" id="IPR002745">
    <property type="entry name" value="Ptrans_KptA/Tpt1"/>
</dbReference>
<dbReference type="AlphaFoldDB" id="A0A183B1M0"/>
<evidence type="ECO:0000256" key="1">
    <source>
        <dbReference type="ARBA" id="ARBA00003343"/>
    </source>
</evidence>
<proteinExistence type="inferred from homology"/>
<evidence type="ECO:0000256" key="6">
    <source>
        <dbReference type="ARBA" id="ARBA00047949"/>
    </source>
</evidence>
<name>A0A183B1M0_9TREM</name>
<evidence type="ECO:0000256" key="3">
    <source>
        <dbReference type="ARBA" id="ARBA00012007"/>
    </source>
</evidence>
<dbReference type="PANTHER" id="PTHR12684:SF2">
    <property type="entry name" value="TRNA 2'-PHOSPHOTRANSFERASE 1"/>
    <property type="match status" value="1"/>
</dbReference>
<dbReference type="GO" id="GO:0006388">
    <property type="term" value="P:tRNA splicing, via endonucleolytic cleavage and ligation"/>
    <property type="evidence" value="ECO:0007669"/>
    <property type="project" value="TreeGrafter"/>
</dbReference>
<dbReference type="Gene3D" id="3.20.170.30">
    <property type="match status" value="1"/>
</dbReference>
<comment type="function">
    <text evidence="1">Catalyzes the last step of tRNA splicing, the transfer of the splice junction 2'-phosphate from ligated tRNA to NAD to produce ADP-ribose 1''-2'' cyclic phosphate.</text>
</comment>
<accession>A0A183B1M0</accession>
<comment type="catalytic activity">
    <reaction evidence="6">
        <text>2'-phospho-[ligated tRNA] + NAD(+) = mature tRNA + ADP-alpha-D-ribose 1'',2''-cyclic phosphate + nicotinamide</text>
        <dbReference type="Rhea" id="RHEA:23324"/>
        <dbReference type="Rhea" id="RHEA-COMP:11106"/>
        <dbReference type="Rhea" id="RHEA-COMP:11107"/>
        <dbReference type="ChEBI" id="CHEBI:17154"/>
        <dbReference type="ChEBI" id="CHEBI:57540"/>
        <dbReference type="ChEBI" id="CHEBI:76596"/>
        <dbReference type="ChEBI" id="CHEBI:82883"/>
        <dbReference type="ChEBI" id="CHEBI:85027"/>
        <dbReference type="EC" id="2.7.1.160"/>
    </reaction>
</comment>
<evidence type="ECO:0000256" key="5">
    <source>
        <dbReference type="ARBA" id="ARBA00023027"/>
    </source>
</evidence>
<dbReference type="GO" id="GO:0000215">
    <property type="term" value="F:tRNA 2'-phosphotransferase activity"/>
    <property type="evidence" value="ECO:0007669"/>
    <property type="project" value="UniProtKB-EC"/>
</dbReference>
<dbReference type="Gene3D" id="1.10.10.970">
    <property type="entry name" value="RNA 2'-phosphotransferase, Tpt1/KptA family, N-terminal domain"/>
    <property type="match status" value="1"/>
</dbReference>
<dbReference type="PANTHER" id="PTHR12684">
    <property type="entry name" value="PUTATIVE PHOSPHOTRANSFERASE"/>
    <property type="match status" value="1"/>
</dbReference>
<sequence length="374" mass="42413">LDELLVVIILRRLSAAHEESTRANQAGFKPGRGFLSSCADSGIDLLPGGMLSDLQYPDDIVLLSEDPENYLLIDEIILIPEFVNLNCTYQDIVEVVHGDSKLRFSIRGSKVRLKPLELNKDRDVMISKKLSWILRHGAQKVGLTYGVGGYLFLDDVLRLQDFSGISVEDVQRVVENNNKQRFELSVDPETGRRRIRAFQGHSVKIEGLELIPITDASEFPVVIHGTYWRNWEQIKREGLNRMNRTHIHFAPGEIGQSGVISGMRNSVDVVIYIDLAAALRDGYKFFLSSNRVILTEGDANGSLPPKYFAKVFQCRPHPSQFMFYYGILVFNWWICSSQQSFCAVTCLTHIVNSDFCEIHPCNFPYIMQMSAQSM</sequence>
<evidence type="ECO:0000256" key="2">
    <source>
        <dbReference type="ARBA" id="ARBA00009836"/>
    </source>
</evidence>
<protein>
    <recommendedName>
        <fullName evidence="3">2'-phosphotransferase</fullName>
        <ecNumber evidence="3">2.7.1.160</ecNumber>
    </recommendedName>
</protein>
<evidence type="ECO:0000313" key="7">
    <source>
        <dbReference type="WBParaSite" id="ECPE_0001314401-mRNA-1"/>
    </source>
</evidence>
<reference evidence="7" key="1">
    <citation type="submission" date="2016-06" db="UniProtKB">
        <authorList>
            <consortium name="WormBaseParasite"/>
        </authorList>
    </citation>
    <scope>IDENTIFICATION</scope>
</reference>
<dbReference type="InterPro" id="IPR042080">
    <property type="entry name" value="RNA_2'-PTrans_N"/>
</dbReference>
<keyword evidence="4" id="KW-0808">Transferase</keyword>
<keyword evidence="5" id="KW-0520">NAD</keyword>
<comment type="similarity">
    <text evidence="2">Belongs to the KptA/TPT1 family.</text>
</comment>
<dbReference type="EC" id="2.7.1.160" evidence="3"/>
<organism evidence="7">
    <name type="scientific">Echinostoma caproni</name>
    <dbReference type="NCBI Taxonomy" id="27848"/>
    <lineage>
        <taxon>Eukaryota</taxon>
        <taxon>Metazoa</taxon>
        <taxon>Spiralia</taxon>
        <taxon>Lophotrochozoa</taxon>
        <taxon>Platyhelminthes</taxon>
        <taxon>Trematoda</taxon>
        <taxon>Digenea</taxon>
        <taxon>Plagiorchiida</taxon>
        <taxon>Echinostomata</taxon>
        <taxon>Echinostomatoidea</taxon>
        <taxon>Echinostomatidae</taxon>
        <taxon>Echinostoma</taxon>
    </lineage>
</organism>
<dbReference type="Pfam" id="PF01885">
    <property type="entry name" value="PTS_2-RNA"/>
    <property type="match status" value="1"/>
</dbReference>